<dbReference type="AlphaFoldDB" id="A0A444ZXB0"/>
<accession>A0A444ZXB0</accession>
<dbReference type="Proteomes" id="UP000289738">
    <property type="component" value="Chromosome B03"/>
</dbReference>
<name>A0A444ZXB0_ARAHY</name>
<comment type="caution">
    <text evidence="1">The sequence shown here is derived from an EMBL/GenBank/DDBJ whole genome shotgun (WGS) entry which is preliminary data.</text>
</comment>
<evidence type="ECO:0000313" key="1">
    <source>
        <dbReference type="EMBL" id="RYR18818.1"/>
    </source>
</evidence>
<organism evidence="1 2">
    <name type="scientific">Arachis hypogaea</name>
    <name type="common">Peanut</name>
    <dbReference type="NCBI Taxonomy" id="3818"/>
    <lineage>
        <taxon>Eukaryota</taxon>
        <taxon>Viridiplantae</taxon>
        <taxon>Streptophyta</taxon>
        <taxon>Embryophyta</taxon>
        <taxon>Tracheophyta</taxon>
        <taxon>Spermatophyta</taxon>
        <taxon>Magnoliopsida</taxon>
        <taxon>eudicotyledons</taxon>
        <taxon>Gunneridae</taxon>
        <taxon>Pentapetalae</taxon>
        <taxon>rosids</taxon>
        <taxon>fabids</taxon>
        <taxon>Fabales</taxon>
        <taxon>Fabaceae</taxon>
        <taxon>Papilionoideae</taxon>
        <taxon>50 kb inversion clade</taxon>
        <taxon>dalbergioids sensu lato</taxon>
        <taxon>Dalbergieae</taxon>
        <taxon>Pterocarpus clade</taxon>
        <taxon>Arachis</taxon>
    </lineage>
</organism>
<sequence>MVDKSVFEQPAIKGQSLDPNRPIAAKNKYGWRQNSARGEWPSALGSLPWMQYAVLQPSIDSFHIRGVAVNPVSKAQTKNLNFFMKLHQYISAHLALQDLKSSTYPSTNSKSCGYNSSSLMLSIRLDMSFRSQAYSLSRVDEWLPAIMQNSSAKSLPLSSMSSFDLGVKGFLDEDDREDAVRLQLIIFCAGSAQKIGVVFLPQQAGWTDVIKAAADDFPIRRNVMETTSTPPYQTQKLE</sequence>
<keyword evidence="2" id="KW-1185">Reference proteome</keyword>
<proteinExistence type="predicted"/>
<gene>
    <name evidence="1" type="ORF">Ahy_B03g063431</name>
</gene>
<protein>
    <submittedName>
        <fullName evidence="1">Uncharacterized protein</fullName>
    </submittedName>
</protein>
<evidence type="ECO:0000313" key="2">
    <source>
        <dbReference type="Proteomes" id="UP000289738"/>
    </source>
</evidence>
<reference evidence="1 2" key="1">
    <citation type="submission" date="2019-01" db="EMBL/GenBank/DDBJ databases">
        <title>Sequencing of cultivated peanut Arachis hypogaea provides insights into genome evolution and oil improvement.</title>
        <authorList>
            <person name="Chen X."/>
        </authorList>
    </citation>
    <scope>NUCLEOTIDE SEQUENCE [LARGE SCALE GENOMIC DNA]</scope>
    <source>
        <strain evidence="2">cv. Fuhuasheng</strain>
        <tissue evidence="1">Leaves</tissue>
    </source>
</reference>
<dbReference type="EMBL" id="SDMP01000013">
    <property type="protein sequence ID" value="RYR18818.1"/>
    <property type="molecule type" value="Genomic_DNA"/>
</dbReference>